<protein>
    <submittedName>
        <fullName evidence="2">Predicted N-acetyltransferase YhbS</fullName>
    </submittedName>
</protein>
<keyword evidence="2" id="KW-0808">Transferase</keyword>
<dbReference type="AlphaFoldDB" id="A0A1T4YHZ0"/>
<dbReference type="STRING" id="48467.SAMN02745166_03330"/>
<dbReference type="Proteomes" id="UP000190774">
    <property type="component" value="Unassembled WGS sequence"/>
</dbReference>
<dbReference type="PROSITE" id="PS51186">
    <property type="entry name" value="GNAT"/>
    <property type="match status" value="1"/>
</dbReference>
<gene>
    <name evidence="2" type="ORF">SAMN02745166_03330</name>
</gene>
<evidence type="ECO:0000313" key="3">
    <source>
        <dbReference type="Proteomes" id="UP000190774"/>
    </source>
</evidence>
<dbReference type="RefSeq" id="WP_078814513.1">
    <property type="nucleotide sequence ID" value="NZ_FUYE01000011.1"/>
</dbReference>
<dbReference type="CDD" id="cd04301">
    <property type="entry name" value="NAT_SF"/>
    <property type="match status" value="1"/>
</dbReference>
<dbReference type="InterPro" id="IPR016181">
    <property type="entry name" value="Acyl_CoA_acyltransferase"/>
</dbReference>
<name>A0A1T4YHZ0_9BACT</name>
<evidence type="ECO:0000313" key="2">
    <source>
        <dbReference type="EMBL" id="SKB01188.1"/>
    </source>
</evidence>
<dbReference type="Gene3D" id="3.40.630.30">
    <property type="match status" value="1"/>
</dbReference>
<evidence type="ECO:0000259" key="1">
    <source>
        <dbReference type="PROSITE" id="PS51186"/>
    </source>
</evidence>
<dbReference type="InterPro" id="IPR000182">
    <property type="entry name" value="GNAT_dom"/>
</dbReference>
<reference evidence="3" key="1">
    <citation type="submission" date="2017-02" db="EMBL/GenBank/DDBJ databases">
        <authorList>
            <person name="Varghese N."/>
            <person name="Submissions S."/>
        </authorList>
    </citation>
    <scope>NUCLEOTIDE SEQUENCE [LARGE SCALE GENOMIC DNA]</scope>
    <source>
        <strain evidence="3">ATCC 700200</strain>
    </source>
</reference>
<accession>A0A1T4YHZ0</accession>
<feature type="domain" description="N-acetyltransferase" evidence="1">
    <location>
        <begin position="5"/>
        <end position="157"/>
    </location>
</feature>
<dbReference type="OrthoDB" id="275336at2"/>
<organism evidence="2 3">
    <name type="scientific">Prosthecobacter debontii</name>
    <dbReference type="NCBI Taxonomy" id="48467"/>
    <lineage>
        <taxon>Bacteria</taxon>
        <taxon>Pseudomonadati</taxon>
        <taxon>Verrucomicrobiota</taxon>
        <taxon>Verrucomicrobiia</taxon>
        <taxon>Verrucomicrobiales</taxon>
        <taxon>Verrucomicrobiaceae</taxon>
        <taxon>Prosthecobacter</taxon>
    </lineage>
</organism>
<dbReference type="EMBL" id="FUYE01000011">
    <property type="protein sequence ID" value="SKB01188.1"/>
    <property type="molecule type" value="Genomic_DNA"/>
</dbReference>
<dbReference type="GO" id="GO:0016747">
    <property type="term" value="F:acyltransferase activity, transferring groups other than amino-acyl groups"/>
    <property type="evidence" value="ECO:0007669"/>
    <property type="project" value="InterPro"/>
</dbReference>
<proteinExistence type="predicted"/>
<dbReference type="Pfam" id="PF00583">
    <property type="entry name" value="Acetyltransf_1"/>
    <property type="match status" value="1"/>
</dbReference>
<keyword evidence="3" id="KW-1185">Reference proteome</keyword>
<dbReference type="SUPFAM" id="SSF55729">
    <property type="entry name" value="Acyl-CoA N-acyltransferases (Nat)"/>
    <property type="match status" value="1"/>
</dbReference>
<sequence length="310" mass="34033">MSDSITFVSLTLNHEEAVARLIHQALVQWYQSRLGQGARFGESHEPFLQFPRVYEDLDPGEAIAAWDHVTKTLLGVCFTHERETHLSIGIVATAPEASGRGIARRMMEAALEKARAAGKPARLVSSLLNIDSFSLYTRLGFVPGLIFQDLMMKVPEDGLKATPPPGIERVRLAHTDEAAALADLEHKLQHIRREKDYRYFLADESGAWQVLVAENAEGERQGCLVIGLSFGMLGPGFAVDATAALALLWQGLDTMRGRSPVFLVPCREAALVKRLYSWGARNVELHVAQSTAPGTETIGICFPTFLPESA</sequence>